<evidence type="ECO:0000259" key="6">
    <source>
        <dbReference type="PROSITE" id="PS51379"/>
    </source>
</evidence>
<dbReference type="PROSITE" id="PS51379">
    <property type="entry name" value="4FE4S_FER_2"/>
    <property type="match status" value="2"/>
</dbReference>
<comment type="cofactor">
    <cofactor evidence="1">
        <name>[4Fe-4S] cluster</name>
        <dbReference type="ChEBI" id="CHEBI:49883"/>
    </cofactor>
</comment>
<dbReference type="InterPro" id="IPR017896">
    <property type="entry name" value="4Fe4S_Fe-S-bd"/>
</dbReference>
<dbReference type="AlphaFoldDB" id="A0A951U7H6"/>
<feature type="domain" description="4Fe-4S ferredoxin-type" evidence="6">
    <location>
        <begin position="134"/>
        <end position="163"/>
    </location>
</feature>
<evidence type="ECO:0000256" key="1">
    <source>
        <dbReference type="ARBA" id="ARBA00001966"/>
    </source>
</evidence>
<comment type="caution">
    <text evidence="7">The sequence shown here is derived from an EMBL/GenBank/DDBJ whole genome shotgun (WGS) entry which is preliminary data.</text>
</comment>
<evidence type="ECO:0000256" key="5">
    <source>
        <dbReference type="ARBA" id="ARBA00023014"/>
    </source>
</evidence>
<reference evidence="7" key="1">
    <citation type="submission" date="2021-05" db="EMBL/GenBank/DDBJ databases">
        <authorList>
            <person name="Pietrasiak N."/>
            <person name="Ward R."/>
            <person name="Stajich J.E."/>
            <person name="Kurbessoian T."/>
        </authorList>
    </citation>
    <scope>NUCLEOTIDE SEQUENCE</scope>
    <source>
        <strain evidence="7">GSE-TBD4-15B</strain>
    </source>
</reference>
<dbReference type="Pfam" id="PF25160">
    <property type="entry name" value="LdpA_Fe-S-bd"/>
    <property type="match status" value="1"/>
</dbReference>
<feature type="domain" description="4Fe-4S ferredoxin-type" evidence="6">
    <location>
        <begin position="101"/>
        <end position="132"/>
    </location>
</feature>
<dbReference type="InterPro" id="IPR017900">
    <property type="entry name" value="4Fe4S_Fe_S_CS"/>
</dbReference>
<dbReference type="InterPro" id="IPR057431">
    <property type="entry name" value="LdpA_Fe-S-bd"/>
</dbReference>
<keyword evidence="4" id="KW-0408">Iron</keyword>
<dbReference type="GO" id="GO:0051539">
    <property type="term" value="F:4 iron, 4 sulfur cluster binding"/>
    <property type="evidence" value="ECO:0007669"/>
    <property type="project" value="UniProtKB-KW"/>
</dbReference>
<dbReference type="Pfam" id="PF12617">
    <property type="entry name" value="LdpA_C"/>
    <property type="match status" value="1"/>
</dbReference>
<evidence type="ECO:0000256" key="4">
    <source>
        <dbReference type="ARBA" id="ARBA00023004"/>
    </source>
</evidence>
<keyword evidence="5" id="KW-0411">Iron-sulfur</keyword>
<organism evidence="7 8">
    <name type="scientific">Pegethrix bostrychoides GSE-TBD4-15B</name>
    <dbReference type="NCBI Taxonomy" id="2839662"/>
    <lineage>
        <taxon>Bacteria</taxon>
        <taxon>Bacillati</taxon>
        <taxon>Cyanobacteriota</taxon>
        <taxon>Cyanophyceae</taxon>
        <taxon>Oculatellales</taxon>
        <taxon>Oculatellaceae</taxon>
        <taxon>Pegethrix</taxon>
    </lineage>
</organism>
<sequence>MTNLYRPLRSLREGCWFKLICGASYQHLPAVRSLALAYALAGADCIDVAADPAVLAAARAGLDVAETLSRQAGQSQTGQSQTAGRPWLMVSLNDGEDPHFRKAEFDPALCPSDCPQPCVPICPVQAIVFAKDAADSGVVERLCYGCGRCLAICPVQQITARSYVSTPAAVAPLVLAGADAVEIHTQVGRLTDFSRLWQAILPYVNQLKLVSISCPDGAGLIDYLQALYDLMSPLPCALIWQTDGRPMSGDIGDGATRAAVKLGQKVLAAGLPGYVQLAGGTNRHTAKKLKAIGLLNSSASADLPQAQSFQPSRRTSHQIAGIAYGSYARSILSAVLAELEATQPLAELPHLTLQSQLATPTPIMTISSETASSQTVSLRLEDRPELLWQAVELARELVADLKPSAVANMSN</sequence>
<dbReference type="NCBIfam" id="NF045992">
    <property type="entry name" value="CircClkLdpA"/>
    <property type="match status" value="1"/>
</dbReference>
<dbReference type="PANTHER" id="PTHR24960:SF79">
    <property type="entry name" value="PHOTOSYSTEM I IRON-SULFUR CENTER"/>
    <property type="match status" value="1"/>
</dbReference>
<evidence type="ECO:0000313" key="8">
    <source>
        <dbReference type="Proteomes" id="UP000707356"/>
    </source>
</evidence>
<dbReference type="GO" id="GO:0046872">
    <property type="term" value="F:metal ion binding"/>
    <property type="evidence" value="ECO:0007669"/>
    <property type="project" value="UniProtKB-KW"/>
</dbReference>
<dbReference type="PANTHER" id="PTHR24960">
    <property type="entry name" value="PHOTOSYSTEM I IRON-SULFUR CENTER-RELATED"/>
    <property type="match status" value="1"/>
</dbReference>
<dbReference type="PROSITE" id="PS00198">
    <property type="entry name" value="4FE4S_FER_1"/>
    <property type="match status" value="1"/>
</dbReference>
<proteinExistence type="predicted"/>
<dbReference type="Proteomes" id="UP000707356">
    <property type="component" value="Unassembled WGS sequence"/>
</dbReference>
<evidence type="ECO:0000256" key="2">
    <source>
        <dbReference type="ARBA" id="ARBA00022485"/>
    </source>
</evidence>
<dbReference type="Gene3D" id="3.30.70.20">
    <property type="match status" value="1"/>
</dbReference>
<dbReference type="InterPro" id="IPR050157">
    <property type="entry name" value="PSI_iron-sulfur_center"/>
</dbReference>
<name>A0A951U7H6_9CYAN</name>
<dbReference type="InterPro" id="IPR021039">
    <property type="entry name" value="Fe-S-bd_prot_LdpA_C"/>
</dbReference>
<evidence type="ECO:0000313" key="7">
    <source>
        <dbReference type="EMBL" id="MBW4468703.1"/>
    </source>
</evidence>
<reference evidence="7" key="2">
    <citation type="journal article" date="2022" name="Microbiol. Resour. Announc.">
        <title>Metagenome Sequencing to Explore Phylogenomics of Terrestrial Cyanobacteria.</title>
        <authorList>
            <person name="Ward R.D."/>
            <person name="Stajich J.E."/>
            <person name="Johansen J.R."/>
            <person name="Huntemann M."/>
            <person name="Clum A."/>
            <person name="Foster B."/>
            <person name="Foster B."/>
            <person name="Roux S."/>
            <person name="Palaniappan K."/>
            <person name="Varghese N."/>
            <person name="Mukherjee S."/>
            <person name="Reddy T.B.K."/>
            <person name="Daum C."/>
            <person name="Copeland A."/>
            <person name="Chen I.A."/>
            <person name="Ivanova N.N."/>
            <person name="Kyrpides N.C."/>
            <person name="Shapiro N."/>
            <person name="Eloe-Fadrosh E.A."/>
            <person name="Pietrasiak N."/>
        </authorList>
    </citation>
    <scope>NUCLEOTIDE SEQUENCE</scope>
    <source>
        <strain evidence="7">GSE-TBD4-15B</strain>
    </source>
</reference>
<keyword evidence="2" id="KW-0004">4Fe-4S</keyword>
<accession>A0A951U7H6</accession>
<keyword evidence="3" id="KW-0479">Metal-binding</keyword>
<dbReference type="EMBL" id="JAHHHV010000092">
    <property type="protein sequence ID" value="MBW4468703.1"/>
    <property type="molecule type" value="Genomic_DNA"/>
</dbReference>
<protein>
    <submittedName>
        <fullName evidence="7">4Fe-4S ferredoxin</fullName>
    </submittedName>
</protein>
<dbReference type="SUPFAM" id="SSF54862">
    <property type="entry name" value="4Fe-4S ferredoxins"/>
    <property type="match status" value="1"/>
</dbReference>
<evidence type="ECO:0000256" key="3">
    <source>
        <dbReference type="ARBA" id="ARBA00022723"/>
    </source>
</evidence>
<gene>
    <name evidence="7" type="ORF">KME07_25030</name>
</gene>